<gene>
    <name evidence="4" type="ORF">H3L94_11105</name>
</gene>
<feature type="domain" description="Endonuclease/exonuclease/phosphatase" evidence="3">
    <location>
        <begin position="111"/>
        <end position="317"/>
    </location>
</feature>
<keyword evidence="4" id="KW-0255">Endonuclease</keyword>
<feature type="transmembrane region" description="Helical" evidence="2">
    <location>
        <begin position="6"/>
        <end position="27"/>
    </location>
</feature>
<evidence type="ECO:0000313" key="4">
    <source>
        <dbReference type="EMBL" id="QMT40361.1"/>
    </source>
</evidence>
<keyword evidence="4" id="KW-0269">Exonuclease</keyword>
<feature type="region of interest" description="Disordered" evidence="1">
    <location>
        <begin position="331"/>
        <end position="367"/>
    </location>
</feature>
<dbReference type="Pfam" id="PF03372">
    <property type="entry name" value="Exo_endo_phos"/>
    <property type="match status" value="1"/>
</dbReference>
<dbReference type="KEGG" id="nsg:H3L94_11105"/>
<feature type="compositionally biased region" description="Basic and acidic residues" evidence="1">
    <location>
        <begin position="341"/>
        <end position="367"/>
    </location>
</feature>
<dbReference type="SUPFAM" id="SSF56219">
    <property type="entry name" value="DNase I-like"/>
    <property type="match status" value="1"/>
</dbReference>
<evidence type="ECO:0000256" key="1">
    <source>
        <dbReference type="SAM" id="MobiDB-lite"/>
    </source>
</evidence>
<keyword evidence="2" id="KW-0812">Transmembrane</keyword>
<evidence type="ECO:0000313" key="5">
    <source>
        <dbReference type="Proteomes" id="UP000514752"/>
    </source>
</evidence>
<proteinExistence type="predicted"/>
<keyword evidence="2" id="KW-0472">Membrane</keyword>
<evidence type="ECO:0000256" key="2">
    <source>
        <dbReference type="SAM" id="Phobius"/>
    </source>
</evidence>
<organism evidence="4 5">
    <name type="scientific">Neisseria shayeganii</name>
    <dbReference type="NCBI Taxonomy" id="607712"/>
    <lineage>
        <taxon>Bacteria</taxon>
        <taxon>Pseudomonadati</taxon>
        <taxon>Pseudomonadota</taxon>
        <taxon>Betaproteobacteria</taxon>
        <taxon>Neisseriales</taxon>
        <taxon>Neisseriaceae</taxon>
        <taxon>Neisseria</taxon>
    </lineage>
</organism>
<feature type="transmembrane region" description="Helical" evidence="2">
    <location>
        <begin position="39"/>
        <end position="58"/>
    </location>
</feature>
<dbReference type="AlphaFoldDB" id="A0A7D7N794"/>
<dbReference type="GO" id="GO:0004519">
    <property type="term" value="F:endonuclease activity"/>
    <property type="evidence" value="ECO:0007669"/>
    <property type="project" value="UniProtKB-KW"/>
</dbReference>
<keyword evidence="4" id="KW-0378">Hydrolase</keyword>
<dbReference type="RefSeq" id="WP_182122039.1">
    <property type="nucleotide sequence ID" value="NZ_CP059567.1"/>
</dbReference>
<feature type="transmembrane region" description="Helical" evidence="2">
    <location>
        <begin position="64"/>
        <end position="82"/>
    </location>
</feature>
<accession>A0A7D7N794</accession>
<evidence type="ECO:0000259" key="3">
    <source>
        <dbReference type="Pfam" id="PF03372"/>
    </source>
</evidence>
<dbReference type="InterPro" id="IPR036691">
    <property type="entry name" value="Endo/exonu/phosph_ase_sf"/>
</dbReference>
<reference evidence="4 5" key="1">
    <citation type="submission" date="2020-07" db="EMBL/GenBank/DDBJ databases">
        <title>Genomic diversity of species in the Neisseriaceae family.</title>
        <authorList>
            <person name="Vincent A.T."/>
            <person name="Bernet E."/>
            <person name="Veyrier F.J."/>
        </authorList>
    </citation>
    <scope>NUCLEOTIDE SEQUENCE [LARGE SCALE GENOMIC DNA]</scope>
    <source>
        <strain evidence="4 5">DSM 22244</strain>
    </source>
</reference>
<name>A0A7D7N794_9NEIS</name>
<protein>
    <submittedName>
        <fullName evidence="4">Endonuclease/exonuclease/phosphatase family protein</fullName>
    </submittedName>
</protein>
<dbReference type="GO" id="GO:0004527">
    <property type="term" value="F:exonuclease activity"/>
    <property type="evidence" value="ECO:0007669"/>
    <property type="project" value="UniProtKB-KW"/>
</dbReference>
<dbReference type="Proteomes" id="UP000514752">
    <property type="component" value="Chromosome"/>
</dbReference>
<dbReference type="Gene3D" id="3.60.10.10">
    <property type="entry name" value="Endonuclease/exonuclease/phosphatase"/>
    <property type="match status" value="1"/>
</dbReference>
<keyword evidence="4" id="KW-0540">Nuclease</keyword>
<dbReference type="InterPro" id="IPR005135">
    <property type="entry name" value="Endo/exonuclease/phosphatase"/>
</dbReference>
<sequence length="367" mass="41990">MPDLSWQHSLLLAVLSLPAAATFLSLLTHDHWIMRVFDFPRLQIAVLNLAAIGAAYLAAPPGQLWFAAVAALNLLCALWQFWQISAYTRLRRPTVLAYTGPDNKRTISIFTSNVLTPNRQAGKLLRLIEAHHPDIVLTLETDHWWEQQLAPLEAAYGWQVKIPLDNLYGMHLYSRLPLRNAQVLYRVRDDIPSIQAEVQLRSGEWVHIYCLHPMPPSPTESDTSTERDGELLLVGKEIARQQHSCLVFGDLNDVAWSDTSRLFQRISGLLDPRVGRGLYNTFHANWRLLRWPLDHIFHSNDFLVSDLKVLPHIGSDHFPVYGKFQYHPPAEAVQPEPEADAADHEQANEKIEAAEPIHERERVKYRR</sequence>
<keyword evidence="2" id="KW-1133">Transmembrane helix</keyword>
<dbReference type="EMBL" id="CP059567">
    <property type="protein sequence ID" value="QMT40361.1"/>
    <property type="molecule type" value="Genomic_DNA"/>
</dbReference>